<feature type="region of interest" description="Disordered" evidence="1">
    <location>
        <begin position="2129"/>
        <end position="2166"/>
    </location>
</feature>
<dbReference type="GeneTree" id="ENSGT00940000165946"/>
<feature type="compositionally biased region" description="Polar residues" evidence="1">
    <location>
        <begin position="441"/>
        <end position="455"/>
    </location>
</feature>
<feature type="compositionally biased region" description="Basic and acidic residues" evidence="1">
    <location>
        <begin position="1980"/>
        <end position="1993"/>
    </location>
</feature>
<name>A0A8C5QNC4_9ANUR</name>
<proteinExistence type="predicted"/>
<sequence length="2178" mass="251254">MSEVYKVSSSEKIQFLEKELATQLAELKTEIEENGVLQGTPSRSYSSVPIPKDVLYFRKERELVLKRTLQVAGAKPITIQAEIMERELQSCLRREYTAENVPLLLHQFFTDRIHHLVRSKYLHMLRWKRFCQHTSIMEQCYSHYKKQVSFIMQEYNDSVQRGQRLSVAREHILMGQKNSPNLVTVEDLVIYLQWLICHLHSVKHIQLYIQTLQYLPTSECSEAVIEGLRKAVASQSKYPVRFGSITSSPQYSKEMTEQFEDDVLLPRHQTETELLKPLLSHLLSFFKIEYDTEKLKNTANEMELFSLVVSKFRNIFSKQETMTTFPVYDSGLESIERWGFRGPSMTLKKNATWIPFVKTKSKPDPWQQKYIRKLKQHKKMDELLRLQAQFLEVSNAEKVMAVLQEHAIRVLESLPVHGVSSNSSYEMWMKIYCPPDLPQDLNPSEGLSPQPSSEKSPAVKNLAKRPVSSRHKKENGYSYQNALQLLGLEETECNNSNDPVMMKGAYLSLLYLRHLRIRELQRTCLGFLNYFRSIQRTLTIDTHCLSGNGSGLVSSAGEESCFVSAAEGGSGMAGGIGSHHYVHYTPADFMVQSSKFMEFAEMDNHNDFYSVEDGIIHTQDQRGAYVMYDIAVEDLQEIQEQVLLVTTHFIENDKSFKLGKRELDAMDLSDWAHVSVDRTAMLLDLWTWESALLECKQQLLDSYYEAYQHVLDPEERFALTQVITDIMFRRPRFDIGSNYFLMAYRDECQCLKLHLQLVRKVLNNQIESQREYVQRIWRDGQKGGVYEFGRLLNLIPESLVSLNTSSPALKNIYLLEFHPSLGLAYLIPKGLDHIYQEFQHICQVKTASQASCLESQVLQFALDTWLSMRDPKSLFSPSIQKDLFEETFIEDPKMVINMCLSALEEAEEDKKHGRAKQLFVLDTFCKILELVTVRHRLIEVSSETSLLSRTYKIFAEEMGFNEFHLYLRPVHFEFASHKRHTGQHPPMFITSLLEDDSAVDRYTPSTQLLAIHEIDDNQIGKFSFWSRDGMLQLLNKSGVVNLQVSLACQVSLKHVLIAAVQLAAYCQTTSYPLDNCHSTDGRTVIQRQSSSISDNISASWTLAENQKSFPPMPLTSVDPFQGLCNRKRLPEAFVSIQLEKLEPRDTMLNMFLQKKEAMGTVMRNPDEVEKIKRELVTEYCQKLHSRASSYSLRGQIIAYYNSLSNLLDDFPIIKKMYFVTGKPEGTKSVLKEALQPDPRTFQERPHSLLTEDGRVFLNLWYIPHPSEILVMFKMLPEKEAFRALSQTLRIVAAMHDIVFYIFSFAQLGNSTITQTLTADWGGTEGIGAELQDIQRLIDGLHNPQDPKEVASLLLLRREVMFLQFDAAVRHLIRDAFLCSGNVSAFKSTTDNMCHGLPALSNSICRSAFSSQLPVPQSLDPRSHRTFMLYPWRTFLADGGLFPLTINKLHTIGYQMQMCLCDMTDQERTVAHGELVGVQLLMEDILQDNYNLISFTVEGDTEAKQMSTEALGEKQQELSRKSSKHMLFVPHDPISEYRLLRAFLTLWKQLEFCKNKWGKLKLHVEEIDSILLYRQFGELYRDDIFYPTMKAISRHMGKEEEYEALTLKSQTVLPPQGASEVEIRVRQLQKILESFECHMIRKVQKKIGKEITLVISERARMEQGLPTELWKQPVMKENVSPVRPQIIERFVQRLMNEQQDSMSEVTFRKDHLEACLTSLACDIMAREQNNFETYSMFYENLLQQKHQLLYQKEQELLEVQGDHKQIETSYSKAGELSHELIIEITALRAKILELEEQTLSPKEAIKNEVQSEYEGLVRTLFATCVNLKNKLDEYHINMGRQVKELISEVRKEGVDDMILLRNKYGSSKDDNDLRKALSMHDDLQNLRDENSSLQALVCKLKALNHWKIITKEGQLYEKFRTAEKEAVQNKKEGLRLNLIVDKEVSLLRQELIVARTALTRTQAENCRVKQQLGKQKQLLNESEHRYSQETRSRQQLESIKSSSMDKLLEDIEQKEQRLRSLAEETDRASKISQTQQNKTKKEVRQIKSQLMQERNLKLDAFQRVDELQAQVYDIEISSLRSSPPGMRKLSASLLSRTTRSHSAVSSYASPISLPCDLGASVDYMQRYLPDDTKPAKESERRIQRPKTVPSRCINRGTDSSSSNSQTILTQLHELRLHTK</sequence>
<dbReference type="PANTHER" id="PTHR33331:SF13">
    <property type="entry name" value="COILED-COIL DOMAIN CONTAINING 162"/>
    <property type="match status" value="1"/>
</dbReference>
<feature type="region of interest" description="Disordered" evidence="1">
    <location>
        <begin position="440"/>
        <end position="474"/>
    </location>
</feature>
<feature type="region of interest" description="Disordered" evidence="1">
    <location>
        <begin position="1980"/>
        <end position="2000"/>
    </location>
</feature>
<evidence type="ECO:0000256" key="1">
    <source>
        <dbReference type="SAM" id="MobiDB-lite"/>
    </source>
</evidence>
<evidence type="ECO:0000259" key="2">
    <source>
        <dbReference type="Pfam" id="PF15082"/>
    </source>
</evidence>
<dbReference type="InterPro" id="IPR029376">
    <property type="entry name" value="DUF4549"/>
</dbReference>
<accession>A0A8C5QNC4</accession>
<feature type="compositionally biased region" description="Basic and acidic residues" evidence="1">
    <location>
        <begin position="2019"/>
        <end position="2028"/>
    </location>
</feature>
<reference evidence="3" key="2">
    <citation type="submission" date="2025-09" db="UniProtKB">
        <authorList>
            <consortium name="Ensembl"/>
        </authorList>
    </citation>
    <scope>IDENTIFICATION</scope>
</reference>
<organism evidence="3 4">
    <name type="scientific">Leptobrachium leishanense</name>
    <name type="common">Leishan spiny toad</name>
    <dbReference type="NCBI Taxonomy" id="445787"/>
    <lineage>
        <taxon>Eukaryota</taxon>
        <taxon>Metazoa</taxon>
        <taxon>Chordata</taxon>
        <taxon>Craniata</taxon>
        <taxon>Vertebrata</taxon>
        <taxon>Euteleostomi</taxon>
        <taxon>Amphibia</taxon>
        <taxon>Batrachia</taxon>
        <taxon>Anura</taxon>
        <taxon>Pelobatoidea</taxon>
        <taxon>Megophryidae</taxon>
        <taxon>Leptobrachium</taxon>
    </lineage>
</organism>
<dbReference type="InterPro" id="IPR040401">
    <property type="entry name" value="CCDC162"/>
</dbReference>
<keyword evidence="4" id="KW-1185">Reference proteome</keyword>
<dbReference type="Pfam" id="PF15082">
    <property type="entry name" value="DUF4549"/>
    <property type="match status" value="1"/>
</dbReference>
<dbReference type="Ensembl" id="ENSLLET00000042442.1">
    <property type="protein sequence ID" value="ENSLLEP00000040790.1"/>
    <property type="gene ID" value="ENSLLEG00000025950.1"/>
</dbReference>
<protein>
    <recommendedName>
        <fullName evidence="2">DUF4549 domain-containing protein</fullName>
    </recommendedName>
</protein>
<feature type="region of interest" description="Disordered" evidence="1">
    <location>
        <begin position="2019"/>
        <end position="2044"/>
    </location>
</feature>
<evidence type="ECO:0000313" key="3">
    <source>
        <dbReference type="Ensembl" id="ENSLLEP00000040790.1"/>
    </source>
</evidence>
<evidence type="ECO:0000313" key="4">
    <source>
        <dbReference type="Proteomes" id="UP000694569"/>
    </source>
</evidence>
<dbReference type="PANTHER" id="PTHR33331">
    <property type="entry name" value="COILED-COIL DOMAIN-CONTAINING PROTEIN 162"/>
    <property type="match status" value="1"/>
</dbReference>
<feature type="compositionally biased region" description="Polar residues" evidence="1">
    <location>
        <begin position="2155"/>
        <end position="2166"/>
    </location>
</feature>
<feature type="domain" description="DUF4549" evidence="2">
    <location>
        <begin position="4"/>
        <end position="145"/>
    </location>
</feature>
<dbReference type="Proteomes" id="UP000694569">
    <property type="component" value="Unplaced"/>
</dbReference>
<dbReference type="OrthoDB" id="76966at2759"/>
<reference evidence="3" key="1">
    <citation type="submission" date="2025-08" db="UniProtKB">
        <authorList>
            <consortium name="Ensembl"/>
        </authorList>
    </citation>
    <scope>IDENTIFICATION</scope>
</reference>
<feature type="compositionally biased region" description="Basic and acidic residues" evidence="1">
    <location>
        <begin position="2129"/>
        <end position="2141"/>
    </location>
</feature>